<evidence type="ECO:0000256" key="4">
    <source>
        <dbReference type="ARBA" id="ARBA00023163"/>
    </source>
</evidence>
<proteinExistence type="inferred from homology"/>
<reference evidence="6 7" key="1">
    <citation type="submission" date="2018-10" db="EMBL/GenBank/DDBJ databases">
        <title>Draft genome sequence of Aquitalea MWU14-2217 isolated from a wild cranberry bog in Provincetown, Massachusetts.</title>
        <authorList>
            <person name="Ebadzadsahrai G."/>
            <person name="Soby S."/>
        </authorList>
    </citation>
    <scope>NUCLEOTIDE SEQUENCE [LARGE SCALE GENOMIC DNA]</scope>
    <source>
        <strain evidence="6 7">MWU14-2217</strain>
    </source>
</reference>
<evidence type="ECO:0000313" key="7">
    <source>
        <dbReference type="Proteomes" id="UP000274139"/>
    </source>
</evidence>
<keyword evidence="7" id="KW-1185">Reference proteome</keyword>
<comment type="caution">
    <text evidence="6">The sequence shown here is derived from an EMBL/GenBank/DDBJ whole genome shotgun (WGS) entry which is preliminary data.</text>
</comment>
<dbReference type="PANTHER" id="PTHR30537:SF17">
    <property type="entry name" value="LYSR-FAMILY REGULATORY PROTEIN"/>
    <property type="match status" value="1"/>
</dbReference>
<dbReference type="FunFam" id="1.10.10.10:FF:000001">
    <property type="entry name" value="LysR family transcriptional regulator"/>
    <property type="match status" value="1"/>
</dbReference>
<sequence length="324" mass="35404">MPINELRSISMFAKAVELGSIRKAAQAQGVSAQAATQAIAMLEKHLGVRLLHRTTRSLALTEEGQQFLEDAQPALATLERAVNTARAGKEGIAGPLRIVGPKSSFAGILMPLLDAFCQAHPEVRPDVALDDGIGDWVLDRVDVGFRIGASAQDGVISRRLFPIQLIVCAAPEYLARYGIPTTIEELSTHRCSVFRHPVSGKVLPWYLTVDGKVEQRHFPPAFYSNDTELELQAVLSGQVIGQVANLSAAPHIRSGRLIPLLLSQLSTPFALHLYYGSRQALPVRVRAFLDLTLEKLRDTPELVLSEQELATAHDKFSQICLHGQ</sequence>
<evidence type="ECO:0000256" key="2">
    <source>
        <dbReference type="ARBA" id="ARBA00023015"/>
    </source>
</evidence>
<protein>
    <submittedName>
        <fullName evidence="6">LysR family transcriptional regulator</fullName>
    </submittedName>
</protein>
<comment type="similarity">
    <text evidence="1">Belongs to the LysR transcriptional regulatory family.</text>
</comment>
<dbReference type="InterPro" id="IPR036388">
    <property type="entry name" value="WH-like_DNA-bd_sf"/>
</dbReference>
<dbReference type="Pfam" id="PF03466">
    <property type="entry name" value="LysR_substrate"/>
    <property type="match status" value="1"/>
</dbReference>
<dbReference type="Gene3D" id="3.40.190.290">
    <property type="match status" value="1"/>
</dbReference>
<dbReference type="InterPro" id="IPR000847">
    <property type="entry name" value="LysR_HTH_N"/>
</dbReference>
<dbReference type="GO" id="GO:0003700">
    <property type="term" value="F:DNA-binding transcription factor activity"/>
    <property type="evidence" value="ECO:0007669"/>
    <property type="project" value="InterPro"/>
</dbReference>
<evidence type="ECO:0000313" key="6">
    <source>
        <dbReference type="EMBL" id="RMC96962.1"/>
    </source>
</evidence>
<dbReference type="OrthoDB" id="8523827at2"/>
<dbReference type="SUPFAM" id="SSF53850">
    <property type="entry name" value="Periplasmic binding protein-like II"/>
    <property type="match status" value="1"/>
</dbReference>
<dbReference type="GO" id="GO:0006351">
    <property type="term" value="P:DNA-templated transcription"/>
    <property type="evidence" value="ECO:0007669"/>
    <property type="project" value="TreeGrafter"/>
</dbReference>
<dbReference type="PANTHER" id="PTHR30537">
    <property type="entry name" value="HTH-TYPE TRANSCRIPTIONAL REGULATOR"/>
    <property type="match status" value="1"/>
</dbReference>
<keyword evidence="3" id="KW-0238">DNA-binding</keyword>
<dbReference type="Proteomes" id="UP000274139">
    <property type="component" value="Unassembled WGS sequence"/>
</dbReference>
<evidence type="ECO:0000259" key="5">
    <source>
        <dbReference type="PROSITE" id="PS50931"/>
    </source>
</evidence>
<dbReference type="Pfam" id="PF00126">
    <property type="entry name" value="HTH_1"/>
    <property type="match status" value="1"/>
</dbReference>
<dbReference type="PROSITE" id="PS50931">
    <property type="entry name" value="HTH_LYSR"/>
    <property type="match status" value="1"/>
</dbReference>
<gene>
    <name evidence="6" type="ORF">EAY64_11205</name>
</gene>
<organism evidence="6 7">
    <name type="scientific">Aquitalea palustris</name>
    <dbReference type="NCBI Taxonomy" id="2480983"/>
    <lineage>
        <taxon>Bacteria</taxon>
        <taxon>Pseudomonadati</taxon>
        <taxon>Pseudomonadota</taxon>
        <taxon>Betaproteobacteria</taxon>
        <taxon>Neisseriales</taxon>
        <taxon>Chromobacteriaceae</taxon>
        <taxon>Aquitalea</taxon>
    </lineage>
</organism>
<dbReference type="CDD" id="cd08422">
    <property type="entry name" value="PBP2_CrgA_like"/>
    <property type="match status" value="1"/>
</dbReference>
<dbReference type="GO" id="GO:0043565">
    <property type="term" value="F:sequence-specific DNA binding"/>
    <property type="evidence" value="ECO:0007669"/>
    <property type="project" value="TreeGrafter"/>
</dbReference>
<keyword evidence="4" id="KW-0804">Transcription</keyword>
<dbReference type="InterPro" id="IPR036390">
    <property type="entry name" value="WH_DNA-bd_sf"/>
</dbReference>
<keyword evidence="2" id="KW-0805">Transcription regulation</keyword>
<dbReference type="AlphaFoldDB" id="A0A454JHS6"/>
<evidence type="ECO:0000256" key="1">
    <source>
        <dbReference type="ARBA" id="ARBA00009437"/>
    </source>
</evidence>
<dbReference type="EMBL" id="RFAR01000044">
    <property type="protein sequence ID" value="RMC96962.1"/>
    <property type="molecule type" value="Genomic_DNA"/>
</dbReference>
<dbReference type="InterPro" id="IPR005119">
    <property type="entry name" value="LysR_subst-bd"/>
</dbReference>
<feature type="domain" description="HTH lysR-type" evidence="5">
    <location>
        <begin position="1"/>
        <end position="61"/>
    </location>
</feature>
<evidence type="ECO:0000256" key="3">
    <source>
        <dbReference type="ARBA" id="ARBA00023125"/>
    </source>
</evidence>
<dbReference type="InterPro" id="IPR058163">
    <property type="entry name" value="LysR-type_TF_proteobact-type"/>
</dbReference>
<dbReference type="SUPFAM" id="SSF46785">
    <property type="entry name" value="Winged helix' DNA-binding domain"/>
    <property type="match status" value="1"/>
</dbReference>
<name>A0A454JHS6_9NEIS</name>
<accession>A0A454JHS6</accession>
<dbReference type="RefSeq" id="WP_103524854.1">
    <property type="nucleotide sequence ID" value="NZ_JAIZDC010000008.1"/>
</dbReference>
<dbReference type="Gene3D" id="1.10.10.10">
    <property type="entry name" value="Winged helix-like DNA-binding domain superfamily/Winged helix DNA-binding domain"/>
    <property type="match status" value="1"/>
</dbReference>